<evidence type="ECO:0000313" key="1">
    <source>
        <dbReference type="EMBL" id="MCT7376030.1"/>
    </source>
</evidence>
<keyword evidence="2" id="KW-1185">Reference proteome</keyword>
<sequence>MYRDFFKRLAFRKRHPPPDIPPDENDPDLSRKLTTLLIPGPPGVADHVLWSLLLKGTPGEHGRQGKRRRRGRG</sequence>
<name>A0ABT2LN85_9HYPH</name>
<comment type="caution">
    <text evidence="1">The sequence shown here is derived from an EMBL/GenBank/DDBJ whole genome shotgun (WGS) entry which is preliminary data.</text>
</comment>
<dbReference type="Proteomes" id="UP001320831">
    <property type="component" value="Unassembled WGS sequence"/>
</dbReference>
<protein>
    <submittedName>
        <fullName evidence="1">Uncharacterized protein</fullName>
    </submittedName>
</protein>
<dbReference type="EMBL" id="JAOCZP010000003">
    <property type="protein sequence ID" value="MCT7376030.1"/>
    <property type="molecule type" value="Genomic_DNA"/>
</dbReference>
<reference evidence="1 2" key="1">
    <citation type="submission" date="2022-09" db="EMBL/GenBank/DDBJ databases">
        <title>Chelativorans salina sp. nov., a novel slightly halophilic bacterium isolated from a saline lake sediment enrichment.</title>
        <authorList>
            <person name="Gao L."/>
            <person name="Fang B.-Z."/>
            <person name="Li W.-J."/>
        </authorList>
    </citation>
    <scope>NUCLEOTIDE SEQUENCE [LARGE SCALE GENOMIC DNA]</scope>
    <source>
        <strain evidence="1 2">EGI FJ00035</strain>
    </source>
</reference>
<gene>
    <name evidence="1" type="ORF">N5A92_13410</name>
</gene>
<evidence type="ECO:0000313" key="2">
    <source>
        <dbReference type="Proteomes" id="UP001320831"/>
    </source>
</evidence>
<proteinExistence type="predicted"/>
<organism evidence="1 2">
    <name type="scientific">Chelativorans salis</name>
    <dbReference type="NCBI Taxonomy" id="2978478"/>
    <lineage>
        <taxon>Bacteria</taxon>
        <taxon>Pseudomonadati</taxon>
        <taxon>Pseudomonadota</taxon>
        <taxon>Alphaproteobacteria</taxon>
        <taxon>Hyphomicrobiales</taxon>
        <taxon>Phyllobacteriaceae</taxon>
        <taxon>Chelativorans</taxon>
    </lineage>
</organism>
<dbReference type="RefSeq" id="WP_260903447.1">
    <property type="nucleotide sequence ID" value="NZ_JAOCZP010000003.1"/>
</dbReference>
<accession>A0ABT2LN85</accession>